<protein>
    <submittedName>
        <fullName evidence="1">Uncharacterized protein</fullName>
    </submittedName>
</protein>
<keyword evidence="2" id="KW-1185">Reference proteome</keyword>
<evidence type="ECO:0000313" key="1">
    <source>
        <dbReference type="EMBL" id="GIX97198.1"/>
    </source>
</evidence>
<name>A0AAV4PJH4_CAEEX</name>
<comment type="caution">
    <text evidence="1">The sequence shown here is derived from an EMBL/GenBank/DDBJ whole genome shotgun (WGS) entry which is preliminary data.</text>
</comment>
<reference evidence="1 2" key="1">
    <citation type="submission" date="2021-06" db="EMBL/GenBank/DDBJ databases">
        <title>Caerostris extrusa draft genome.</title>
        <authorList>
            <person name="Kono N."/>
            <person name="Arakawa K."/>
        </authorList>
    </citation>
    <scope>NUCLEOTIDE SEQUENCE [LARGE SCALE GENOMIC DNA]</scope>
</reference>
<dbReference type="AlphaFoldDB" id="A0AAV4PJH4"/>
<evidence type="ECO:0000313" key="2">
    <source>
        <dbReference type="Proteomes" id="UP001054945"/>
    </source>
</evidence>
<gene>
    <name evidence="1" type="ORF">CEXT_130391</name>
</gene>
<organism evidence="1 2">
    <name type="scientific">Caerostris extrusa</name>
    <name type="common">Bark spider</name>
    <name type="synonym">Caerostris bankana</name>
    <dbReference type="NCBI Taxonomy" id="172846"/>
    <lineage>
        <taxon>Eukaryota</taxon>
        <taxon>Metazoa</taxon>
        <taxon>Ecdysozoa</taxon>
        <taxon>Arthropoda</taxon>
        <taxon>Chelicerata</taxon>
        <taxon>Arachnida</taxon>
        <taxon>Araneae</taxon>
        <taxon>Araneomorphae</taxon>
        <taxon>Entelegynae</taxon>
        <taxon>Araneoidea</taxon>
        <taxon>Araneidae</taxon>
        <taxon>Caerostris</taxon>
    </lineage>
</organism>
<sequence length="82" mass="9276">MTLQGMMPLDVSQPAFITVAPLGVSPVTRASHWAIRPLDRVEMWKTMMVDGSSILEYHNGRFVSHSKQKCEENGQIVGTYRR</sequence>
<dbReference type="Proteomes" id="UP001054945">
    <property type="component" value="Unassembled WGS sequence"/>
</dbReference>
<dbReference type="EMBL" id="BPLR01004751">
    <property type="protein sequence ID" value="GIX97198.1"/>
    <property type="molecule type" value="Genomic_DNA"/>
</dbReference>
<proteinExistence type="predicted"/>
<accession>A0AAV4PJH4</accession>